<evidence type="ECO:0000256" key="1">
    <source>
        <dbReference type="SAM" id="Phobius"/>
    </source>
</evidence>
<evidence type="ECO:0000313" key="2">
    <source>
        <dbReference type="EMBL" id="KAL2644109.1"/>
    </source>
</evidence>
<dbReference type="Proteomes" id="UP001605036">
    <property type="component" value="Unassembled WGS sequence"/>
</dbReference>
<keyword evidence="1" id="KW-1133">Transmembrane helix</keyword>
<feature type="transmembrane region" description="Helical" evidence="1">
    <location>
        <begin position="20"/>
        <end position="42"/>
    </location>
</feature>
<dbReference type="EMBL" id="JBHFFA010000002">
    <property type="protein sequence ID" value="KAL2644109.1"/>
    <property type="molecule type" value="Genomic_DNA"/>
</dbReference>
<keyword evidence="1" id="KW-0812">Transmembrane</keyword>
<keyword evidence="3" id="KW-1185">Reference proteome</keyword>
<protein>
    <submittedName>
        <fullName evidence="2">Uncharacterized protein</fullName>
    </submittedName>
</protein>
<comment type="caution">
    <text evidence="2">The sequence shown here is derived from an EMBL/GenBank/DDBJ whole genome shotgun (WGS) entry which is preliminary data.</text>
</comment>
<evidence type="ECO:0000313" key="3">
    <source>
        <dbReference type="Proteomes" id="UP001605036"/>
    </source>
</evidence>
<gene>
    <name evidence="2" type="ORF">R1flu_011696</name>
</gene>
<keyword evidence="1" id="KW-0472">Membrane</keyword>
<accession>A0ABD1Z9P3</accession>
<organism evidence="2 3">
    <name type="scientific">Riccia fluitans</name>
    <dbReference type="NCBI Taxonomy" id="41844"/>
    <lineage>
        <taxon>Eukaryota</taxon>
        <taxon>Viridiplantae</taxon>
        <taxon>Streptophyta</taxon>
        <taxon>Embryophyta</taxon>
        <taxon>Marchantiophyta</taxon>
        <taxon>Marchantiopsida</taxon>
        <taxon>Marchantiidae</taxon>
        <taxon>Marchantiales</taxon>
        <taxon>Ricciaceae</taxon>
        <taxon>Riccia</taxon>
    </lineage>
</organism>
<dbReference type="AlphaFoldDB" id="A0ABD1Z9P3"/>
<reference evidence="2 3" key="1">
    <citation type="submission" date="2024-09" db="EMBL/GenBank/DDBJ databases">
        <title>Chromosome-scale assembly of Riccia fluitans.</title>
        <authorList>
            <person name="Paukszto L."/>
            <person name="Sawicki J."/>
            <person name="Karawczyk K."/>
            <person name="Piernik-Szablinska J."/>
            <person name="Szczecinska M."/>
            <person name="Mazdziarz M."/>
        </authorList>
    </citation>
    <scope>NUCLEOTIDE SEQUENCE [LARGE SCALE GENOMIC DNA]</scope>
    <source>
        <strain evidence="2">Rf_01</strain>
        <tissue evidence="2">Aerial parts of the thallus</tissue>
    </source>
</reference>
<name>A0ABD1Z9P3_9MARC</name>
<proteinExistence type="predicted"/>
<sequence>MSAKSGNSKANGHEASKKKITPGLISGIAAILFPGAFIKLGVQKVSHCTVERRNAERVERSAEGDVQKVAVTDKANEEFFGSVQEFHLVNRVGADMKCRASS</sequence>